<comment type="caution">
    <text evidence="2">The sequence shown here is derived from an EMBL/GenBank/DDBJ whole genome shotgun (WGS) entry which is preliminary data.</text>
</comment>
<sequence>MNGPSIGMKPKYVNVLGGNKSSNPVMPPPMDIFPSMPSPTTSMNYFVPEPLPSNENAPIDFLTPATAAPSSNEQQGKDAHLSRWSSTSSLSREVQKYTMRGQNNHSKQWVVPGKR</sequence>
<gene>
    <name evidence="2" type="ORF">L9F63_000326</name>
</gene>
<feature type="region of interest" description="Disordered" evidence="1">
    <location>
        <begin position="56"/>
        <end position="115"/>
    </location>
</feature>
<evidence type="ECO:0000313" key="2">
    <source>
        <dbReference type="EMBL" id="KAJ9601487.1"/>
    </source>
</evidence>
<name>A0AAD8ANG7_DIPPU</name>
<dbReference type="Proteomes" id="UP001233999">
    <property type="component" value="Unassembled WGS sequence"/>
</dbReference>
<dbReference type="EMBL" id="JASPKZ010000013">
    <property type="protein sequence ID" value="KAJ9601487.1"/>
    <property type="molecule type" value="Genomic_DNA"/>
</dbReference>
<organism evidence="2 3">
    <name type="scientific">Diploptera punctata</name>
    <name type="common">Pacific beetle cockroach</name>
    <dbReference type="NCBI Taxonomy" id="6984"/>
    <lineage>
        <taxon>Eukaryota</taxon>
        <taxon>Metazoa</taxon>
        <taxon>Ecdysozoa</taxon>
        <taxon>Arthropoda</taxon>
        <taxon>Hexapoda</taxon>
        <taxon>Insecta</taxon>
        <taxon>Pterygota</taxon>
        <taxon>Neoptera</taxon>
        <taxon>Polyneoptera</taxon>
        <taxon>Dictyoptera</taxon>
        <taxon>Blattodea</taxon>
        <taxon>Blaberoidea</taxon>
        <taxon>Blaberidae</taxon>
        <taxon>Diplopterinae</taxon>
        <taxon>Diploptera</taxon>
    </lineage>
</organism>
<protein>
    <submittedName>
        <fullName evidence="2">Uncharacterized protein</fullName>
    </submittedName>
</protein>
<keyword evidence="3" id="KW-1185">Reference proteome</keyword>
<proteinExistence type="predicted"/>
<accession>A0AAD8ANG7</accession>
<reference evidence="2" key="1">
    <citation type="journal article" date="2023" name="IScience">
        <title>Live-bearing cockroach genome reveals convergent evolutionary mechanisms linked to viviparity in insects and beyond.</title>
        <authorList>
            <person name="Fouks B."/>
            <person name="Harrison M.C."/>
            <person name="Mikhailova A.A."/>
            <person name="Marchal E."/>
            <person name="English S."/>
            <person name="Carruthers M."/>
            <person name="Jennings E.C."/>
            <person name="Chiamaka E.L."/>
            <person name="Frigard R.A."/>
            <person name="Pippel M."/>
            <person name="Attardo G.M."/>
            <person name="Benoit J.B."/>
            <person name="Bornberg-Bauer E."/>
            <person name="Tobe S.S."/>
        </authorList>
    </citation>
    <scope>NUCLEOTIDE SEQUENCE</scope>
    <source>
        <strain evidence="2">Stay&amp;Tobe</strain>
    </source>
</reference>
<evidence type="ECO:0000313" key="3">
    <source>
        <dbReference type="Proteomes" id="UP001233999"/>
    </source>
</evidence>
<dbReference type="AlphaFoldDB" id="A0AAD8ANG7"/>
<feature type="compositionally biased region" description="Low complexity" evidence="1">
    <location>
        <begin position="82"/>
        <end position="92"/>
    </location>
</feature>
<feature type="non-terminal residue" evidence="2">
    <location>
        <position position="1"/>
    </location>
</feature>
<evidence type="ECO:0000256" key="1">
    <source>
        <dbReference type="SAM" id="MobiDB-lite"/>
    </source>
</evidence>
<reference evidence="2" key="2">
    <citation type="submission" date="2023-05" db="EMBL/GenBank/DDBJ databases">
        <authorList>
            <person name="Fouks B."/>
        </authorList>
    </citation>
    <scope>NUCLEOTIDE SEQUENCE</scope>
    <source>
        <strain evidence="2">Stay&amp;Tobe</strain>
        <tissue evidence="2">Testes</tissue>
    </source>
</reference>